<dbReference type="Gene3D" id="3.30.565.10">
    <property type="entry name" value="Histidine kinase-like ATPase, C-terminal domain"/>
    <property type="match status" value="1"/>
</dbReference>
<dbReference type="Pfam" id="PF00072">
    <property type="entry name" value="Response_reg"/>
    <property type="match status" value="1"/>
</dbReference>
<evidence type="ECO:0000313" key="22">
    <source>
        <dbReference type="Proteomes" id="UP001378242"/>
    </source>
</evidence>
<dbReference type="Pfam" id="PF01627">
    <property type="entry name" value="Hpt"/>
    <property type="match status" value="1"/>
</dbReference>
<evidence type="ECO:0000256" key="3">
    <source>
        <dbReference type="ARBA" id="ARBA00012438"/>
    </source>
</evidence>
<feature type="transmembrane region" description="Helical" evidence="17">
    <location>
        <begin position="199"/>
        <end position="222"/>
    </location>
</feature>
<evidence type="ECO:0000256" key="8">
    <source>
        <dbReference type="ARBA" id="ARBA00022692"/>
    </source>
</evidence>
<dbReference type="InterPro" id="IPR008207">
    <property type="entry name" value="Sig_transdc_His_kin_Hpt_dom"/>
</dbReference>
<dbReference type="Pfam" id="PF02518">
    <property type="entry name" value="HATPase_c"/>
    <property type="match status" value="1"/>
</dbReference>
<feature type="modified residue" description="Phosphohistidine" evidence="14">
    <location>
        <position position="735"/>
    </location>
</feature>
<keyword evidence="10 21" id="KW-0067">ATP-binding</keyword>
<evidence type="ECO:0000256" key="5">
    <source>
        <dbReference type="ARBA" id="ARBA00022519"/>
    </source>
</evidence>
<evidence type="ECO:0000256" key="1">
    <source>
        <dbReference type="ARBA" id="ARBA00000085"/>
    </source>
</evidence>
<dbReference type="GO" id="GO:0005524">
    <property type="term" value="F:ATP binding"/>
    <property type="evidence" value="ECO:0007669"/>
    <property type="project" value="UniProtKB-KW"/>
</dbReference>
<evidence type="ECO:0000259" key="18">
    <source>
        <dbReference type="PROSITE" id="PS50109"/>
    </source>
</evidence>
<dbReference type="InterPro" id="IPR036641">
    <property type="entry name" value="HPT_dom_sf"/>
</dbReference>
<keyword evidence="7" id="KW-0808">Transferase</keyword>
<comment type="subcellular location">
    <subcellularLocation>
        <location evidence="2">Cell inner membrane</location>
        <topology evidence="2">Multi-pass membrane protein</topology>
    </subcellularLocation>
</comment>
<evidence type="ECO:0000313" key="21">
    <source>
        <dbReference type="EMBL" id="MEL0617826.1"/>
    </source>
</evidence>
<comment type="catalytic activity">
    <reaction evidence="1">
        <text>ATP + protein L-histidine = ADP + protein N-phospho-L-histidine.</text>
        <dbReference type="EC" id="2.7.13.3"/>
    </reaction>
</comment>
<organism evidence="21 22">
    <name type="scientific">Cobetia marina</name>
    <name type="common">Deleya marina</name>
    <dbReference type="NCBI Taxonomy" id="28258"/>
    <lineage>
        <taxon>Bacteria</taxon>
        <taxon>Pseudomonadati</taxon>
        <taxon>Pseudomonadota</taxon>
        <taxon>Gammaproteobacteria</taxon>
        <taxon>Oceanospirillales</taxon>
        <taxon>Halomonadaceae</taxon>
        <taxon>Cobetia</taxon>
    </lineage>
</organism>
<feature type="domain" description="Histidine kinase" evidence="18">
    <location>
        <begin position="262"/>
        <end position="479"/>
    </location>
</feature>
<keyword evidence="11 17" id="KW-1133">Transmembrane helix</keyword>
<keyword evidence="5" id="KW-0997">Cell inner membrane</keyword>
<evidence type="ECO:0000256" key="7">
    <source>
        <dbReference type="ARBA" id="ARBA00022679"/>
    </source>
</evidence>
<evidence type="ECO:0000259" key="19">
    <source>
        <dbReference type="PROSITE" id="PS50110"/>
    </source>
</evidence>
<keyword evidence="10 21" id="KW-0547">Nucleotide-binding</keyword>
<evidence type="ECO:0000256" key="2">
    <source>
        <dbReference type="ARBA" id="ARBA00004429"/>
    </source>
</evidence>
<evidence type="ECO:0000256" key="9">
    <source>
        <dbReference type="ARBA" id="ARBA00022777"/>
    </source>
</evidence>
<dbReference type="SUPFAM" id="SSF47384">
    <property type="entry name" value="Homodimeric domain of signal transducing histidine kinase"/>
    <property type="match status" value="1"/>
</dbReference>
<feature type="modified residue" description="4-aspartylphosphate" evidence="15">
    <location>
        <position position="550"/>
    </location>
</feature>
<accession>A0ABU9GI93</accession>
<keyword evidence="22" id="KW-1185">Reference proteome</keyword>
<dbReference type="SMART" id="SM00387">
    <property type="entry name" value="HATPase_c"/>
    <property type="match status" value="1"/>
</dbReference>
<evidence type="ECO:0000256" key="15">
    <source>
        <dbReference type="PROSITE-ProRule" id="PRU00169"/>
    </source>
</evidence>
<reference evidence="21 22" key="1">
    <citation type="submission" date="2024-02" db="EMBL/GenBank/DDBJ databases">
        <title>Bacteria isolated from the canopy kelp, Nereocystis luetkeana.</title>
        <authorList>
            <person name="Pfister C.A."/>
            <person name="Younker I.T."/>
            <person name="Light S.H."/>
        </authorList>
    </citation>
    <scope>NUCLEOTIDE SEQUENCE [LARGE SCALE GENOMIC DNA]</scope>
    <source>
        <strain evidence="21 22">TI.5.07</strain>
    </source>
</reference>
<keyword evidence="8 17" id="KW-0812">Transmembrane</keyword>
<dbReference type="InterPro" id="IPR005467">
    <property type="entry name" value="His_kinase_dom"/>
</dbReference>
<dbReference type="PROSITE" id="PS50894">
    <property type="entry name" value="HPT"/>
    <property type="match status" value="1"/>
</dbReference>
<dbReference type="PROSITE" id="PS50109">
    <property type="entry name" value="HIS_KIN"/>
    <property type="match status" value="1"/>
</dbReference>
<keyword evidence="13 17" id="KW-0472">Membrane</keyword>
<dbReference type="InterPro" id="IPR003661">
    <property type="entry name" value="HisK_dim/P_dom"/>
</dbReference>
<dbReference type="InterPro" id="IPR036097">
    <property type="entry name" value="HisK_dim/P_sf"/>
</dbReference>
<evidence type="ECO:0000256" key="11">
    <source>
        <dbReference type="ARBA" id="ARBA00022989"/>
    </source>
</evidence>
<dbReference type="Pfam" id="PF00512">
    <property type="entry name" value="HisKA"/>
    <property type="match status" value="1"/>
</dbReference>
<feature type="region of interest" description="Disordered" evidence="16">
    <location>
        <begin position="628"/>
        <end position="691"/>
    </location>
</feature>
<dbReference type="InterPro" id="IPR003594">
    <property type="entry name" value="HATPase_dom"/>
</dbReference>
<evidence type="ECO:0000259" key="20">
    <source>
        <dbReference type="PROSITE" id="PS50894"/>
    </source>
</evidence>
<dbReference type="InterPro" id="IPR001789">
    <property type="entry name" value="Sig_transdc_resp-reg_receiver"/>
</dbReference>
<dbReference type="SUPFAM" id="SSF55874">
    <property type="entry name" value="ATPase domain of HSP90 chaperone/DNA topoisomerase II/histidine kinase"/>
    <property type="match status" value="1"/>
</dbReference>
<dbReference type="EMBL" id="JBAKAP010000015">
    <property type="protein sequence ID" value="MEL0617826.1"/>
    <property type="molecule type" value="Genomic_DNA"/>
</dbReference>
<feature type="domain" description="Response regulatory" evidence="19">
    <location>
        <begin position="500"/>
        <end position="620"/>
    </location>
</feature>
<keyword evidence="12" id="KW-0902">Two-component regulatory system</keyword>
<evidence type="ECO:0000256" key="13">
    <source>
        <dbReference type="ARBA" id="ARBA00023136"/>
    </source>
</evidence>
<feature type="transmembrane region" description="Helical" evidence="17">
    <location>
        <begin position="12"/>
        <end position="36"/>
    </location>
</feature>
<dbReference type="InterPro" id="IPR004358">
    <property type="entry name" value="Sig_transdc_His_kin-like_C"/>
</dbReference>
<dbReference type="Gene3D" id="1.10.287.130">
    <property type="match status" value="1"/>
</dbReference>
<evidence type="ECO:0000256" key="4">
    <source>
        <dbReference type="ARBA" id="ARBA00022475"/>
    </source>
</evidence>
<keyword evidence="6 15" id="KW-0597">Phosphoprotein</keyword>
<dbReference type="InterPro" id="IPR036890">
    <property type="entry name" value="HATPase_C_sf"/>
</dbReference>
<dbReference type="CDD" id="cd16922">
    <property type="entry name" value="HATPase_EvgS-ArcB-TorS-like"/>
    <property type="match status" value="1"/>
</dbReference>
<proteinExistence type="predicted"/>
<dbReference type="InterPro" id="IPR011006">
    <property type="entry name" value="CheY-like_superfamily"/>
</dbReference>
<dbReference type="Gene3D" id="1.20.120.160">
    <property type="entry name" value="HPT domain"/>
    <property type="match status" value="1"/>
</dbReference>
<protein>
    <recommendedName>
        <fullName evidence="3">histidine kinase</fullName>
        <ecNumber evidence="3">2.7.13.3</ecNumber>
    </recommendedName>
</protein>
<evidence type="ECO:0000256" key="12">
    <source>
        <dbReference type="ARBA" id="ARBA00023012"/>
    </source>
</evidence>
<dbReference type="SMART" id="SM00388">
    <property type="entry name" value="HisKA"/>
    <property type="match status" value="1"/>
</dbReference>
<name>A0ABU9GI93_COBMA</name>
<dbReference type="PRINTS" id="PR00344">
    <property type="entry name" value="BCTRLSENSOR"/>
</dbReference>
<dbReference type="CDD" id="cd00082">
    <property type="entry name" value="HisKA"/>
    <property type="match status" value="1"/>
</dbReference>
<evidence type="ECO:0000256" key="10">
    <source>
        <dbReference type="ARBA" id="ARBA00022840"/>
    </source>
</evidence>
<dbReference type="PANTHER" id="PTHR43047:SF64">
    <property type="entry name" value="HISTIDINE KINASE CONTAINING CHEY-HOMOLOGOUS RECEIVER DOMAIN AND PAS DOMAIN-RELATED"/>
    <property type="match status" value="1"/>
</dbReference>
<dbReference type="SMART" id="SM00448">
    <property type="entry name" value="REC"/>
    <property type="match status" value="1"/>
</dbReference>
<keyword evidence="9" id="KW-0418">Kinase</keyword>
<dbReference type="Gene3D" id="3.40.50.2300">
    <property type="match status" value="1"/>
</dbReference>
<sequence length="792" mass="87658">MHALAQAPRTRWPLWVGMAIIIALLLAAVGVGGVILHNQVKLENRTRDDAVWTVYQLDREAITLTNSLARYAQAQGVKRGAAWQEVLEDFELLYSRTFIFRRGDFRHHLMSLASVPMLADEVMSQIDYLDIRLGVWREEGEWRKEPKWREGRELPDAASVARLQTLSDEISDVTQTLLLRVRAQLAEESTQERQQRDRLVHWMLLLLGLMVLTTLLVSRQVWLQARAREQARQQLLSLSTALKHEAERAEQASRAKSEFLATMSHEIRTPLNGVIGMSELLLAEPLDNSAHRYATSLRDSGEVLMGLVDDVLDFSKIEAGKLTVERRPFDLQQAVDGVIDLLLPQLDSTRVAFVDHRSAQLPRWVMGDSVRLRQVLLNLLSNAFKFTRHGRITLMVHPLPAGRVRFEVNDTGIGISEMQAKRLFEPFTQGDASIARRFGGTGLGLAIARRLVELMGGRLGMNSREGEGACFWCELPLPLAPMSQPQTDSHAPLPLSRGEKVLVVDDNHINREVARAMLCSLGYAVTVVESGQAALDWCTENDDIVLVLLDLRMPRMDGFAVARGLRALERRDGRTASLIVAMTANVEAGERARCLAAGMNDFLSKPMRRHQVATMLARWQLRDGGLAGWHQGEAEPDWGVEPGPGLRGDIGGEAQRDAQGKASPAACAETPGRPGPAPQARHLASPSPSSLRDELDIASIAELEKAFDAQLTEQHQRLTRALAQGDLAQLTHEAHLLKGSAAALEHDLLSDAAELLEQHLARQAPQGRIEAAVDALLAEIREHRATAGGQDS</sequence>
<evidence type="ECO:0000256" key="14">
    <source>
        <dbReference type="PROSITE-ProRule" id="PRU00110"/>
    </source>
</evidence>
<dbReference type="SUPFAM" id="SSF52172">
    <property type="entry name" value="CheY-like"/>
    <property type="match status" value="1"/>
</dbReference>
<dbReference type="CDD" id="cd17546">
    <property type="entry name" value="REC_hyHK_CKI1_RcsC-like"/>
    <property type="match status" value="1"/>
</dbReference>
<keyword evidence="4" id="KW-1003">Cell membrane</keyword>
<dbReference type="PANTHER" id="PTHR43047">
    <property type="entry name" value="TWO-COMPONENT HISTIDINE PROTEIN KINASE"/>
    <property type="match status" value="1"/>
</dbReference>
<dbReference type="EC" id="2.7.13.3" evidence="3"/>
<dbReference type="Proteomes" id="UP001378242">
    <property type="component" value="Unassembled WGS sequence"/>
</dbReference>
<dbReference type="SUPFAM" id="SSF47226">
    <property type="entry name" value="Histidine-containing phosphotransfer domain, HPT domain"/>
    <property type="match status" value="1"/>
</dbReference>
<evidence type="ECO:0000256" key="16">
    <source>
        <dbReference type="SAM" id="MobiDB-lite"/>
    </source>
</evidence>
<evidence type="ECO:0000256" key="17">
    <source>
        <dbReference type="SAM" id="Phobius"/>
    </source>
</evidence>
<feature type="domain" description="HPt" evidence="20">
    <location>
        <begin position="696"/>
        <end position="792"/>
    </location>
</feature>
<dbReference type="PROSITE" id="PS50110">
    <property type="entry name" value="RESPONSE_REGULATORY"/>
    <property type="match status" value="1"/>
</dbReference>
<gene>
    <name evidence="21" type="ORF">V6243_13425</name>
</gene>
<evidence type="ECO:0000256" key="6">
    <source>
        <dbReference type="ARBA" id="ARBA00022553"/>
    </source>
</evidence>
<comment type="caution">
    <text evidence="21">The sequence shown here is derived from an EMBL/GenBank/DDBJ whole genome shotgun (WGS) entry which is preliminary data.</text>
</comment>
<dbReference type="RefSeq" id="WP_341542635.1">
    <property type="nucleotide sequence ID" value="NZ_JBAKAP010000015.1"/>
</dbReference>